<dbReference type="Proteomes" id="UP000700334">
    <property type="component" value="Unassembled WGS sequence"/>
</dbReference>
<dbReference type="InterPro" id="IPR013694">
    <property type="entry name" value="VIT"/>
</dbReference>
<reference evidence="3" key="1">
    <citation type="journal article" date="2021" name="Evol. Appl.">
        <title>The genome of the Pyrenean desman and the effects of bottlenecks and inbreeding on the genomic landscape of an endangered species.</title>
        <authorList>
            <person name="Escoda L."/>
            <person name="Castresana J."/>
        </authorList>
    </citation>
    <scope>NUCLEOTIDE SEQUENCE</scope>
    <source>
        <strain evidence="3">IBE-C5619</strain>
    </source>
</reference>
<dbReference type="PANTHER" id="PTHR10338">
    <property type="entry name" value="INTER-ALPHA-TRYPSIN INHIBITOR HEAVY CHAIN FAMILY MEMBER"/>
    <property type="match status" value="1"/>
</dbReference>
<gene>
    <name evidence="3" type="ORF">J0S82_007211</name>
</gene>
<dbReference type="AlphaFoldDB" id="A0A8J6DPJ8"/>
<dbReference type="Pfam" id="PF08487">
    <property type="entry name" value="VIT"/>
    <property type="match status" value="1"/>
</dbReference>
<dbReference type="PANTHER" id="PTHR10338:SF62">
    <property type="entry name" value="INTER-ALPHA-TRYPSIN INHIBITOR HEAVY CHAIN H5"/>
    <property type="match status" value="1"/>
</dbReference>
<evidence type="ECO:0000256" key="1">
    <source>
        <dbReference type="SAM" id="MobiDB-lite"/>
    </source>
</evidence>
<dbReference type="OrthoDB" id="299997at2759"/>
<dbReference type="EMBL" id="JAGFMF010011694">
    <property type="protein sequence ID" value="KAG8515919.1"/>
    <property type="molecule type" value="Genomic_DNA"/>
</dbReference>
<name>A0A8J6DPJ8_GALPY</name>
<feature type="domain" description="VIT" evidence="2">
    <location>
        <begin position="1"/>
        <end position="90"/>
    </location>
</feature>
<dbReference type="SMART" id="SM00609">
    <property type="entry name" value="VIT"/>
    <property type="match status" value="1"/>
</dbReference>
<evidence type="ECO:0000313" key="3">
    <source>
        <dbReference type="EMBL" id="KAG8515919.1"/>
    </source>
</evidence>
<organism evidence="3 4">
    <name type="scientific">Galemys pyrenaicus</name>
    <name type="common">Iberian desman</name>
    <name type="synonym">Pyrenean desman</name>
    <dbReference type="NCBI Taxonomy" id="202257"/>
    <lineage>
        <taxon>Eukaryota</taxon>
        <taxon>Metazoa</taxon>
        <taxon>Chordata</taxon>
        <taxon>Craniata</taxon>
        <taxon>Vertebrata</taxon>
        <taxon>Euteleostomi</taxon>
        <taxon>Mammalia</taxon>
        <taxon>Eutheria</taxon>
        <taxon>Laurasiatheria</taxon>
        <taxon>Eulipotyphla</taxon>
        <taxon>Talpidae</taxon>
        <taxon>Galemys</taxon>
    </lineage>
</organism>
<sequence length="265" mass="29382">MLNRASEDQEVEFQMQIPAGAFITNFTMLIGDQVYQGEITEKEKKNGDMVKEKKNKTTTEDNGEKGTEMFRASVVIPSKDKAAFFLSYEELLQRRLGKYEHVISVRPQQLVGRLTVEVNILEQSGITSLEVPGLQNSKQKGSGRGEDDPGPPPSTVINQNETFAKVTFKPSVVQQAKIAQNGILGDFIIRYDVSREQSIGDIQVLDGYFVHYFAPKDLPPLPKNVVFVLDSSASMVGAKLRQVSGCQLPIYASLTFASYNDIHCG</sequence>
<comment type="caution">
    <text evidence="3">The sequence shown here is derived from an EMBL/GenBank/DDBJ whole genome shotgun (WGS) entry which is preliminary data.</text>
</comment>
<keyword evidence="4" id="KW-1185">Reference proteome</keyword>
<dbReference type="PROSITE" id="PS51468">
    <property type="entry name" value="VIT"/>
    <property type="match status" value="1"/>
</dbReference>
<evidence type="ECO:0000313" key="4">
    <source>
        <dbReference type="Proteomes" id="UP000700334"/>
    </source>
</evidence>
<evidence type="ECO:0000259" key="2">
    <source>
        <dbReference type="PROSITE" id="PS51468"/>
    </source>
</evidence>
<accession>A0A8J6DPJ8</accession>
<protein>
    <submittedName>
        <fullName evidence="3">Inter-alpha-trypsin inhibitor heavy chain H5</fullName>
    </submittedName>
</protein>
<feature type="region of interest" description="Disordered" evidence="1">
    <location>
        <begin position="131"/>
        <end position="158"/>
    </location>
</feature>
<proteinExistence type="predicted"/>
<dbReference type="InterPro" id="IPR050934">
    <property type="entry name" value="ITIH"/>
</dbReference>